<evidence type="ECO:0000313" key="3">
    <source>
        <dbReference type="EMBL" id="RPF42906.1"/>
    </source>
</evidence>
<dbReference type="PANTHER" id="PTHR43861">
    <property type="entry name" value="TRANS-ACONITATE 2-METHYLTRANSFERASE-RELATED"/>
    <property type="match status" value="1"/>
</dbReference>
<dbReference type="InterPro" id="IPR029063">
    <property type="entry name" value="SAM-dependent_MTases_sf"/>
</dbReference>
<dbReference type="Gene3D" id="3.40.50.150">
    <property type="entry name" value="Vaccinia Virus protein VP39"/>
    <property type="match status" value="1"/>
</dbReference>
<keyword evidence="1 3" id="KW-0808">Transferase</keyword>
<keyword evidence="3" id="KW-0489">Methyltransferase</keyword>
<gene>
    <name evidence="3" type="ORF">EDD75_2020</name>
</gene>
<protein>
    <submittedName>
        <fullName evidence="3">Methyltransferase family protein</fullName>
    </submittedName>
</protein>
<accession>A0A3N5ADE8</accession>
<dbReference type="GO" id="GO:0008168">
    <property type="term" value="F:methyltransferase activity"/>
    <property type="evidence" value="ECO:0007669"/>
    <property type="project" value="UniProtKB-KW"/>
</dbReference>
<dbReference type="Proteomes" id="UP000282654">
    <property type="component" value="Unassembled WGS sequence"/>
</dbReference>
<keyword evidence="4" id="KW-1185">Reference proteome</keyword>
<dbReference type="CDD" id="cd02440">
    <property type="entry name" value="AdoMet_MTases"/>
    <property type="match status" value="1"/>
</dbReference>
<dbReference type="AlphaFoldDB" id="A0A3N5ADE8"/>
<organism evidence="3 4">
    <name type="scientific">Thermodesulfitimonas autotrophica</name>
    <dbReference type="NCBI Taxonomy" id="1894989"/>
    <lineage>
        <taxon>Bacteria</taxon>
        <taxon>Bacillati</taxon>
        <taxon>Bacillota</taxon>
        <taxon>Clostridia</taxon>
        <taxon>Thermoanaerobacterales</taxon>
        <taxon>Thermoanaerobacteraceae</taxon>
        <taxon>Thermodesulfitimonas</taxon>
    </lineage>
</organism>
<dbReference type="GO" id="GO:0032259">
    <property type="term" value="P:methylation"/>
    <property type="evidence" value="ECO:0007669"/>
    <property type="project" value="UniProtKB-KW"/>
</dbReference>
<evidence type="ECO:0000256" key="1">
    <source>
        <dbReference type="ARBA" id="ARBA00022679"/>
    </source>
</evidence>
<evidence type="ECO:0000313" key="4">
    <source>
        <dbReference type="Proteomes" id="UP000282654"/>
    </source>
</evidence>
<evidence type="ECO:0000259" key="2">
    <source>
        <dbReference type="Pfam" id="PF13649"/>
    </source>
</evidence>
<sequence length="232" mass="27678">MEPHIPAFAQFERWKGKKVLEIGCGIGTDAINFARAGADLSVVELSEKSLEICKKRFEVYGLKANFYLGNAEELSNFVPVEPYDLIYSFGVIHHTPHPERVFAEIKKYCKPETEIRVMLYAKWSWKVFWIILKYGKGAFWRAGELIRQYSEAQTGCPVTYCYSFRDIRRLMKDFAILEMRKDHIFPYKIDKYVNYQYEWVWYFRWLPRPFFRWLEGKLGWHTLVVARPKEIS</sequence>
<dbReference type="Pfam" id="PF13649">
    <property type="entry name" value="Methyltransf_25"/>
    <property type="match status" value="1"/>
</dbReference>
<name>A0A3N5ADE8_9THEO</name>
<proteinExistence type="predicted"/>
<dbReference type="PANTHER" id="PTHR43861:SF6">
    <property type="entry name" value="METHYLTRANSFERASE TYPE 11"/>
    <property type="match status" value="1"/>
</dbReference>
<dbReference type="InterPro" id="IPR041698">
    <property type="entry name" value="Methyltransf_25"/>
</dbReference>
<dbReference type="SUPFAM" id="SSF53335">
    <property type="entry name" value="S-adenosyl-L-methionine-dependent methyltransferases"/>
    <property type="match status" value="1"/>
</dbReference>
<dbReference type="EMBL" id="RKRE01000003">
    <property type="protein sequence ID" value="RPF42906.1"/>
    <property type="molecule type" value="Genomic_DNA"/>
</dbReference>
<comment type="caution">
    <text evidence="3">The sequence shown here is derived from an EMBL/GenBank/DDBJ whole genome shotgun (WGS) entry which is preliminary data.</text>
</comment>
<reference evidence="3 4" key="1">
    <citation type="submission" date="2018-11" db="EMBL/GenBank/DDBJ databases">
        <title>Genomic Encyclopedia of Type Strains, Phase IV (KMG-IV): sequencing the most valuable type-strain genomes for metagenomic binning, comparative biology and taxonomic classification.</title>
        <authorList>
            <person name="Goeker M."/>
        </authorList>
    </citation>
    <scope>NUCLEOTIDE SEQUENCE [LARGE SCALE GENOMIC DNA]</scope>
    <source>
        <strain evidence="3 4">DSM 102936</strain>
    </source>
</reference>
<feature type="domain" description="Methyltransferase" evidence="2">
    <location>
        <begin position="19"/>
        <end position="111"/>
    </location>
</feature>